<accession>A0A401HRM9</accession>
<dbReference type="EMBL" id="BFAX01000004">
    <property type="protein sequence ID" value="GBF36875.1"/>
    <property type="molecule type" value="Genomic_DNA"/>
</dbReference>
<evidence type="ECO:0000313" key="2">
    <source>
        <dbReference type="EMBL" id="GBF36875.1"/>
    </source>
</evidence>
<sequence>MGEGTSDTRKTLYEIGGVIMIPRNIKRIHIIKAIEEIEKNGVPKRRKSRKFFLEFNGRHYPPKYVISLANKYANGKELDPTKFSGGKETNNFLKNLGFNIIEI</sequence>
<dbReference type="OrthoDB" id="86100at2157"/>
<name>A0A401HRM9_9EURY</name>
<dbReference type="Proteomes" id="UP000290527">
    <property type="component" value="Unassembled WGS sequence"/>
</dbReference>
<dbReference type="SMR" id="A0A401HRM9"/>
<keyword evidence="3" id="KW-1185">Reference proteome</keyword>
<dbReference type="GO" id="GO:0016787">
    <property type="term" value="F:hydrolase activity"/>
    <property type="evidence" value="ECO:0007669"/>
    <property type="project" value="UniProtKB-KW"/>
</dbReference>
<gene>
    <name evidence="2" type="ORF">MHHB_P1105</name>
</gene>
<dbReference type="RefSeq" id="WP_131007693.1">
    <property type="nucleotide sequence ID" value="NZ_BFAX01000004.1"/>
</dbReference>
<comment type="caution">
    <text evidence="2">The sequence shown here is derived from an EMBL/GenBank/DDBJ whole genome shotgun (WGS) entry which is preliminary data.</text>
</comment>
<evidence type="ECO:0000313" key="3">
    <source>
        <dbReference type="Proteomes" id="UP000290527"/>
    </source>
</evidence>
<dbReference type="InterPro" id="IPR058807">
    <property type="entry name" value="ScoMcrA_N"/>
</dbReference>
<feature type="domain" description="ScoMcrA-like N-terminal head" evidence="1">
    <location>
        <begin position="24"/>
        <end position="100"/>
    </location>
</feature>
<dbReference type="AlphaFoldDB" id="A0A401HRM9"/>
<proteinExistence type="predicted"/>
<dbReference type="Pfam" id="PF26345">
    <property type="entry name" value="ScoMcrA_N"/>
    <property type="match status" value="1"/>
</dbReference>
<organism evidence="2 3">
    <name type="scientific">Methanofervidicoccus abyssi</name>
    <dbReference type="NCBI Taxonomy" id="2082189"/>
    <lineage>
        <taxon>Archaea</taxon>
        <taxon>Methanobacteriati</taxon>
        <taxon>Methanobacteriota</taxon>
        <taxon>Methanomada group</taxon>
        <taxon>Methanococci</taxon>
        <taxon>Methanococcales</taxon>
        <taxon>Methanofervidicoccus</taxon>
    </lineage>
</organism>
<evidence type="ECO:0000259" key="1">
    <source>
        <dbReference type="Pfam" id="PF26345"/>
    </source>
</evidence>
<reference evidence="2 3" key="1">
    <citation type="journal article" date="2019" name="Int. J. Syst. Evol. Microbiol.">
        <title>Methanofervidicoccus abyssi gen. nov., sp. nov., a hydrogenotrophic methanogen, isolated from a hydrothermal vent chimney in the Mid-Cayman Spreading Center, the Caribbean Sea.</title>
        <authorList>
            <person name="Sakai S."/>
            <person name="Takaki Y."/>
            <person name="Miyazaki M."/>
            <person name="Ogawara M."/>
            <person name="Yanagawa K."/>
            <person name="Miyazaki J."/>
            <person name="Takai K."/>
        </authorList>
    </citation>
    <scope>NUCLEOTIDE SEQUENCE [LARGE SCALE GENOMIC DNA]</scope>
    <source>
        <strain evidence="2 3">HHB</strain>
    </source>
</reference>
<keyword evidence="2" id="KW-0378">Hydrolase</keyword>
<dbReference type="EC" id="3.1.21.-" evidence="2"/>
<protein>
    <submittedName>
        <fullName evidence="2">5-methylcytosine-specific restriction enzyme B</fullName>
        <ecNumber evidence="2">3.1.21.-</ecNumber>
    </submittedName>
</protein>